<organism evidence="4 5">
    <name type="scientific">Candidatus Ryanbacteria bacterium RIFCSPLOWO2_01_FULL_48_26</name>
    <dbReference type="NCBI Taxonomy" id="1802126"/>
    <lineage>
        <taxon>Bacteria</taxon>
        <taxon>Candidatus Ryaniibacteriota</taxon>
    </lineage>
</organism>
<dbReference type="GO" id="GO:0004347">
    <property type="term" value="F:glucose-6-phosphate isomerase activity"/>
    <property type="evidence" value="ECO:0007669"/>
    <property type="project" value="InterPro"/>
</dbReference>
<comment type="caution">
    <text evidence="4">The sequence shown here is derived from an EMBL/GenBank/DDBJ whole genome shotgun (WGS) entry which is preliminary data.</text>
</comment>
<gene>
    <name evidence="4" type="ORF">A3B25_02875</name>
</gene>
<dbReference type="CDD" id="cd05637">
    <property type="entry name" value="SIS_PGI_PMI_2"/>
    <property type="match status" value="1"/>
</dbReference>
<protein>
    <submittedName>
        <fullName evidence="4">Bifunctional phosphoglucose/phosphomannose isomerase</fullName>
    </submittedName>
</protein>
<name>A0A1G2GX51_9BACT</name>
<dbReference type="STRING" id="1802126.A3B25_02875"/>
<evidence type="ECO:0000256" key="2">
    <source>
        <dbReference type="ARBA" id="ARBA00023235"/>
    </source>
</evidence>
<dbReference type="InterPro" id="IPR019490">
    <property type="entry name" value="Glu6P/Mann6P_isomerase_C"/>
</dbReference>
<dbReference type="AlphaFoldDB" id="A0A1G2GX51"/>
<dbReference type="Proteomes" id="UP000179106">
    <property type="component" value="Unassembled WGS sequence"/>
</dbReference>
<comment type="similarity">
    <text evidence="1">Belongs to the PGI/PMI family.</text>
</comment>
<feature type="domain" description="Bifunctional glucose-6-phosphate/mannose-6-phosphate isomerase C-terminal" evidence="3">
    <location>
        <begin position="171"/>
        <end position="320"/>
    </location>
</feature>
<dbReference type="InterPro" id="IPR046348">
    <property type="entry name" value="SIS_dom_sf"/>
</dbReference>
<accession>A0A1G2GX51</accession>
<sequence length="325" mass="37140">MIYSDIKNFARQFEWEPKIENKPFFGKKYAGFIVAGMGGSHLAADIIRCWLPECDLMTWENYGLPPLEPKELKKRLIIASSYSGNTEETIDAASLAHKNGYPLAVLASGGKFLEFAKENKIPYVQLPHQDIQPRMALGWSIRAMLAVMDKIAELGETSLLQKLLQPEHHEKEGNALAQKLKGSVPIIYSSARNSAIAKIWKIKFNETGKIPAFYNVFPELNHNEMTGFDIQPVTAALSKNFHCVILRDNDDDTRVQKRMEILRSLYEKRGLRVEEIQMKESPRLHKIFSAIVLADWVSYYTAQLYKVEPEQVPMVEEFKKLIISH</sequence>
<proteinExistence type="inferred from homology"/>
<dbReference type="Pfam" id="PF10432">
    <property type="entry name" value="bact-PGI_C"/>
    <property type="match status" value="1"/>
</dbReference>
<dbReference type="NCBIfam" id="TIGR02128">
    <property type="entry name" value="G6PI_arch"/>
    <property type="match status" value="1"/>
</dbReference>
<evidence type="ECO:0000313" key="4">
    <source>
        <dbReference type="EMBL" id="OGZ54773.1"/>
    </source>
</evidence>
<dbReference type="EMBL" id="MHNW01000001">
    <property type="protein sequence ID" value="OGZ54773.1"/>
    <property type="molecule type" value="Genomic_DNA"/>
</dbReference>
<evidence type="ECO:0000313" key="5">
    <source>
        <dbReference type="Proteomes" id="UP000179106"/>
    </source>
</evidence>
<dbReference type="Gene3D" id="3.40.50.10490">
    <property type="entry name" value="Glucose-6-phosphate isomerase like protein, domain 1"/>
    <property type="match status" value="2"/>
</dbReference>
<dbReference type="GO" id="GO:0005975">
    <property type="term" value="P:carbohydrate metabolic process"/>
    <property type="evidence" value="ECO:0007669"/>
    <property type="project" value="InterPro"/>
</dbReference>
<dbReference type="GO" id="GO:1901135">
    <property type="term" value="P:carbohydrate derivative metabolic process"/>
    <property type="evidence" value="ECO:0007669"/>
    <property type="project" value="InterPro"/>
</dbReference>
<dbReference type="GO" id="GO:0097367">
    <property type="term" value="F:carbohydrate derivative binding"/>
    <property type="evidence" value="ECO:0007669"/>
    <property type="project" value="InterPro"/>
</dbReference>
<evidence type="ECO:0000256" key="1">
    <source>
        <dbReference type="ARBA" id="ARBA00010523"/>
    </source>
</evidence>
<keyword evidence="2 4" id="KW-0413">Isomerase</keyword>
<reference evidence="4 5" key="1">
    <citation type="journal article" date="2016" name="Nat. Commun.">
        <title>Thousands of microbial genomes shed light on interconnected biogeochemical processes in an aquifer system.</title>
        <authorList>
            <person name="Anantharaman K."/>
            <person name="Brown C.T."/>
            <person name="Hug L.A."/>
            <person name="Sharon I."/>
            <person name="Castelle C.J."/>
            <person name="Probst A.J."/>
            <person name="Thomas B.C."/>
            <person name="Singh A."/>
            <person name="Wilkins M.J."/>
            <person name="Karaoz U."/>
            <person name="Brodie E.L."/>
            <person name="Williams K.H."/>
            <person name="Hubbard S.S."/>
            <person name="Banfield J.F."/>
        </authorList>
    </citation>
    <scope>NUCLEOTIDE SEQUENCE [LARGE SCALE GENOMIC DNA]</scope>
</reference>
<dbReference type="SUPFAM" id="SSF53697">
    <property type="entry name" value="SIS domain"/>
    <property type="match status" value="1"/>
</dbReference>
<dbReference type="GO" id="GO:0004476">
    <property type="term" value="F:mannose-6-phosphate isomerase activity"/>
    <property type="evidence" value="ECO:0007669"/>
    <property type="project" value="InterPro"/>
</dbReference>
<evidence type="ECO:0000259" key="3">
    <source>
        <dbReference type="Pfam" id="PF10432"/>
    </source>
</evidence>